<dbReference type="InterPro" id="IPR017946">
    <property type="entry name" value="PLC-like_Pdiesterase_TIM-brl"/>
</dbReference>
<dbReference type="GO" id="GO:0008081">
    <property type="term" value="F:phosphoric diester hydrolase activity"/>
    <property type="evidence" value="ECO:0007669"/>
    <property type="project" value="InterPro"/>
</dbReference>
<name>A0A382A1N7_9ZZZZ</name>
<dbReference type="GO" id="GO:0006629">
    <property type="term" value="P:lipid metabolic process"/>
    <property type="evidence" value="ECO:0007669"/>
    <property type="project" value="InterPro"/>
</dbReference>
<dbReference type="PANTHER" id="PTHR46211">
    <property type="entry name" value="GLYCEROPHOSPHORYL DIESTER PHOSPHODIESTERASE"/>
    <property type="match status" value="1"/>
</dbReference>
<evidence type="ECO:0000313" key="2">
    <source>
        <dbReference type="EMBL" id="SVA95446.1"/>
    </source>
</evidence>
<evidence type="ECO:0000259" key="1">
    <source>
        <dbReference type="PROSITE" id="PS51704"/>
    </source>
</evidence>
<proteinExistence type="predicted"/>
<dbReference type="EMBL" id="UINC01023556">
    <property type="protein sequence ID" value="SVA95446.1"/>
    <property type="molecule type" value="Genomic_DNA"/>
</dbReference>
<dbReference type="AlphaFoldDB" id="A0A382A1N7"/>
<reference evidence="2" key="1">
    <citation type="submission" date="2018-05" db="EMBL/GenBank/DDBJ databases">
        <authorList>
            <person name="Lanie J.A."/>
            <person name="Ng W.-L."/>
            <person name="Kazmierczak K.M."/>
            <person name="Andrzejewski T.M."/>
            <person name="Davidsen T.M."/>
            <person name="Wayne K.J."/>
            <person name="Tettelin H."/>
            <person name="Glass J.I."/>
            <person name="Rusch D."/>
            <person name="Podicherti R."/>
            <person name="Tsui H.-C.T."/>
            <person name="Winkler M.E."/>
        </authorList>
    </citation>
    <scope>NUCLEOTIDE SEQUENCE</scope>
</reference>
<accession>A0A382A1N7</accession>
<dbReference type="Pfam" id="PF03009">
    <property type="entry name" value="GDPD"/>
    <property type="match status" value="1"/>
</dbReference>
<dbReference type="PROSITE" id="PS51704">
    <property type="entry name" value="GP_PDE"/>
    <property type="match status" value="1"/>
</dbReference>
<dbReference type="Gene3D" id="3.20.20.190">
    <property type="entry name" value="Phosphatidylinositol (PI) phosphodiesterase"/>
    <property type="match status" value="1"/>
</dbReference>
<dbReference type="SUPFAM" id="SSF51695">
    <property type="entry name" value="PLC-like phosphodiesterases"/>
    <property type="match status" value="1"/>
</dbReference>
<dbReference type="PANTHER" id="PTHR46211:SF1">
    <property type="entry name" value="GLYCEROPHOSPHODIESTER PHOSPHODIESTERASE, CYTOPLASMIC"/>
    <property type="match status" value="1"/>
</dbReference>
<gene>
    <name evidence="2" type="ORF">METZ01_LOCUS148300</name>
</gene>
<sequence>MVELDVQQTADGVPVVFHDESLYTACGLNEEVGSLSVDEVTALKYRATDEQVTTLNAALSLCSQLRLGVMLDISASGSESYYSGIAELVEKCGLARATATITQDALARRQLERCMMLAVSREDRARIEAGEKVDLGSQFWFAAAGELETEHVGSYKDARALVLPAINTFRYPSHAHRQTAEEDIVRLSRAGVYGFQIDSVFYDLVLQRGS</sequence>
<protein>
    <recommendedName>
        <fullName evidence="1">GP-PDE domain-containing protein</fullName>
    </recommendedName>
</protein>
<dbReference type="InterPro" id="IPR030395">
    <property type="entry name" value="GP_PDE_dom"/>
</dbReference>
<organism evidence="2">
    <name type="scientific">marine metagenome</name>
    <dbReference type="NCBI Taxonomy" id="408172"/>
    <lineage>
        <taxon>unclassified sequences</taxon>
        <taxon>metagenomes</taxon>
        <taxon>ecological metagenomes</taxon>
    </lineage>
</organism>
<feature type="domain" description="GP-PDE" evidence="1">
    <location>
        <begin position="1"/>
        <end position="210"/>
    </location>
</feature>